<feature type="transmembrane region" description="Helical" evidence="7">
    <location>
        <begin position="257"/>
        <end position="274"/>
    </location>
</feature>
<keyword evidence="5 7" id="KW-1133">Transmembrane helix</keyword>
<dbReference type="AlphaFoldDB" id="A0A1I0CRM0"/>
<dbReference type="EMBL" id="FOHN01000011">
    <property type="protein sequence ID" value="SET22189.1"/>
    <property type="molecule type" value="Genomic_DNA"/>
</dbReference>
<keyword evidence="10" id="KW-1185">Reference proteome</keyword>
<dbReference type="STRING" id="29364.SAMN04487772_11118"/>
<feature type="transmembrane region" description="Helical" evidence="7">
    <location>
        <begin position="118"/>
        <end position="143"/>
    </location>
</feature>
<accession>A0A1I0CRM0</accession>
<sequence length="353" mass="41898">MKQRITSFDTFRAIAAFIIVFLHYPLLNPFTDEAQVLVRIAVPYFFMVSGYFHYSTKELKAEKILKELKKLIRLTIIVNIVYLILRLSVKSCYCIQRGQDLHRLWSRVFSQLARPRYIWFNFGLAGHLWYLRAMIFVVILFAIMKKFKLETVVKFSIPLIIIADLCLCKYSKCLYGWHYKRKVLEPLEKFIGVGYSYFFMGYFYHQFEQTEPFEKMKKAITKSPAIPAAMVFVAVILNVQEAKWLESHKWNVQPYNYIGTLLLIIIIFVILSCYKTLGSRTGIHIIGQKYSEYIYFYHVLCGKLFAIFLKGKAIYPYYLKVRPFAVYLTVMFVTMFLIWCRRVLKKKLQLQKI</sequence>
<dbReference type="PANTHER" id="PTHR40074:SF2">
    <property type="entry name" value="O-ACETYLTRANSFERASE WECH"/>
    <property type="match status" value="1"/>
</dbReference>
<dbReference type="InterPro" id="IPR002656">
    <property type="entry name" value="Acyl_transf_3_dom"/>
</dbReference>
<evidence type="ECO:0000256" key="5">
    <source>
        <dbReference type="ARBA" id="ARBA00022989"/>
    </source>
</evidence>
<evidence type="ECO:0000256" key="4">
    <source>
        <dbReference type="ARBA" id="ARBA00022692"/>
    </source>
</evidence>
<dbReference type="RefSeq" id="WP_177180707.1">
    <property type="nucleotide sequence ID" value="NZ_FOHN01000011.1"/>
</dbReference>
<keyword evidence="3" id="KW-1003">Cell membrane</keyword>
<dbReference type="GO" id="GO:0009246">
    <property type="term" value="P:enterobacterial common antigen biosynthetic process"/>
    <property type="evidence" value="ECO:0007669"/>
    <property type="project" value="TreeGrafter"/>
</dbReference>
<organism evidence="9 10">
    <name type="scientific">[Clostridium] polysaccharolyticum</name>
    <dbReference type="NCBI Taxonomy" id="29364"/>
    <lineage>
        <taxon>Bacteria</taxon>
        <taxon>Bacillati</taxon>
        <taxon>Bacillota</taxon>
        <taxon>Clostridia</taxon>
        <taxon>Lachnospirales</taxon>
        <taxon>Lachnospiraceae</taxon>
    </lineage>
</organism>
<evidence type="ECO:0000256" key="1">
    <source>
        <dbReference type="ARBA" id="ARBA00004651"/>
    </source>
</evidence>
<protein>
    <submittedName>
        <fullName evidence="9">Acyltransferase family protein</fullName>
    </submittedName>
</protein>
<dbReference type="GO" id="GO:0005886">
    <property type="term" value="C:plasma membrane"/>
    <property type="evidence" value="ECO:0007669"/>
    <property type="project" value="UniProtKB-SubCell"/>
</dbReference>
<gene>
    <name evidence="9" type="ORF">SAMN04487772_11118</name>
</gene>
<feature type="transmembrane region" description="Helical" evidence="7">
    <location>
        <begin position="324"/>
        <end position="344"/>
    </location>
</feature>
<feature type="transmembrane region" description="Helical" evidence="7">
    <location>
        <begin position="295"/>
        <end position="318"/>
    </location>
</feature>
<evidence type="ECO:0000259" key="8">
    <source>
        <dbReference type="Pfam" id="PF01757"/>
    </source>
</evidence>
<dbReference type="Pfam" id="PF01757">
    <property type="entry name" value="Acyl_transf_3"/>
    <property type="match status" value="1"/>
</dbReference>
<keyword evidence="6 7" id="KW-0472">Membrane</keyword>
<reference evidence="9 10" key="1">
    <citation type="submission" date="2016-10" db="EMBL/GenBank/DDBJ databases">
        <authorList>
            <person name="de Groot N.N."/>
        </authorList>
    </citation>
    <scope>NUCLEOTIDE SEQUENCE [LARGE SCALE GENOMIC DNA]</scope>
    <source>
        <strain evidence="9 10">DSM 1801</strain>
    </source>
</reference>
<evidence type="ECO:0000313" key="9">
    <source>
        <dbReference type="EMBL" id="SET22189.1"/>
    </source>
</evidence>
<evidence type="ECO:0000256" key="7">
    <source>
        <dbReference type="SAM" id="Phobius"/>
    </source>
</evidence>
<feature type="transmembrane region" description="Helical" evidence="7">
    <location>
        <begin position="74"/>
        <end position="98"/>
    </location>
</feature>
<dbReference type="GO" id="GO:0016413">
    <property type="term" value="F:O-acetyltransferase activity"/>
    <property type="evidence" value="ECO:0007669"/>
    <property type="project" value="TreeGrafter"/>
</dbReference>
<keyword evidence="9" id="KW-0012">Acyltransferase</keyword>
<feature type="transmembrane region" description="Helical" evidence="7">
    <location>
        <begin position="190"/>
        <end position="207"/>
    </location>
</feature>
<dbReference type="Proteomes" id="UP000199800">
    <property type="component" value="Unassembled WGS sequence"/>
</dbReference>
<evidence type="ECO:0000313" key="10">
    <source>
        <dbReference type="Proteomes" id="UP000199800"/>
    </source>
</evidence>
<comment type="similarity">
    <text evidence="2">Belongs to the acyltransferase 3 family.</text>
</comment>
<comment type="subcellular location">
    <subcellularLocation>
        <location evidence="1">Cell membrane</location>
        <topology evidence="1">Multi-pass membrane protein</topology>
    </subcellularLocation>
</comment>
<keyword evidence="4 7" id="KW-0812">Transmembrane</keyword>
<evidence type="ECO:0000256" key="3">
    <source>
        <dbReference type="ARBA" id="ARBA00022475"/>
    </source>
</evidence>
<feature type="transmembrane region" description="Helical" evidence="7">
    <location>
        <begin position="12"/>
        <end position="30"/>
    </location>
</feature>
<dbReference type="PANTHER" id="PTHR40074">
    <property type="entry name" value="O-ACETYLTRANSFERASE WECH"/>
    <property type="match status" value="1"/>
</dbReference>
<evidence type="ECO:0000256" key="6">
    <source>
        <dbReference type="ARBA" id="ARBA00023136"/>
    </source>
</evidence>
<feature type="transmembrane region" description="Helical" evidence="7">
    <location>
        <begin position="155"/>
        <end position="178"/>
    </location>
</feature>
<feature type="transmembrane region" description="Helical" evidence="7">
    <location>
        <begin position="36"/>
        <end position="54"/>
    </location>
</feature>
<name>A0A1I0CRM0_9FIRM</name>
<proteinExistence type="inferred from homology"/>
<keyword evidence="9" id="KW-0808">Transferase</keyword>
<evidence type="ECO:0000256" key="2">
    <source>
        <dbReference type="ARBA" id="ARBA00007400"/>
    </source>
</evidence>
<feature type="domain" description="Acyltransferase 3" evidence="8">
    <location>
        <begin position="6"/>
        <end position="339"/>
    </location>
</feature>